<dbReference type="AlphaFoldDB" id="A0AAV7UVE8"/>
<protein>
    <submittedName>
        <fullName evidence="1">Uncharacterized protein</fullName>
    </submittedName>
</protein>
<organism evidence="1 2">
    <name type="scientific">Pleurodeles waltl</name>
    <name type="common">Iberian ribbed newt</name>
    <dbReference type="NCBI Taxonomy" id="8319"/>
    <lineage>
        <taxon>Eukaryota</taxon>
        <taxon>Metazoa</taxon>
        <taxon>Chordata</taxon>
        <taxon>Craniata</taxon>
        <taxon>Vertebrata</taxon>
        <taxon>Euteleostomi</taxon>
        <taxon>Amphibia</taxon>
        <taxon>Batrachia</taxon>
        <taxon>Caudata</taxon>
        <taxon>Salamandroidea</taxon>
        <taxon>Salamandridae</taxon>
        <taxon>Pleurodelinae</taxon>
        <taxon>Pleurodeles</taxon>
    </lineage>
</organism>
<dbReference type="EMBL" id="JANPWB010000004">
    <property type="protein sequence ID" value="KAJ1193070.1"/>
    <property type="molecule type" value="Genomic_DNA"/>
</dbReference>
<sequence length="91" mass="10628">MMRYAVLYKAQTTRISCHSNIKEQPHEEQSQFFIVLDPSRHMLRTILAGARIWRISAMRHDMCSSSRPEFPWVEALLCHWPCTAAARGRGR</sequence>
<dbReference type="Proteomes" id="UP001066276">
    <property type="component" value="Chromosome 2_2"/>
</dbReference>
<comment type="caution">
    <text evidence="1">The sequence shown here is derived from an EMBL/GenBank/DDBJ whole genome shotgun (WGS) entry which is preliminary data.</text>
</comment>
<keyword evidence="2" id="KW-1185">Reference proteome</keyword>
<name>A0AAV7UVE8_PLEWA</name>
<reference evidence="1" key="1">
    <citation type="journal article" date="2022" name="bioRxiv">
        <title>Sequencing and chromosome-scale assembly of the giantPleurodeles waltlgenome.</title>
        <authorList>
            <person name="Brown T."/>
            <person name="Elewa A."/>
            <person name="Iarovenko S."/>
            <person name="Subramanian E."/>
            <person name="Araus A.J."/>
            <person name="Petzold A."/>
            <person name="Susuki M."/>
            <person name="Suzuki K.-i.T."/>
            <person name="Hayashi T."/>
            <person name="Toyoda A."/>
            <person name="Oliveira C."/>
            <person name="Osipova E."/>
            <person name="Leigh N.D."/>
            <person name="Simon A."/>
            <person name="Yun M.H."/>
        </authorList>
    </citation>
    <scope>NUCLEOTIDE SEQUENCE</scope>
    <source>
        <strain evidence="1">20211129_DDA</strain>
        <tissue evidence="1">Liver</tissue>
    </source>
</reference>
<proteinExistence type="predicted"/>
<evidence type="ECO:0000313" key="1">
    <source>
        <dbReference type="EMBL" id="KAJ1193070.1"/>
    </source>
</evidence>
<accession>A0AAV7UVE8</accession>
<evidence type="ECO:0000313" key="2">
    <source>
        <dbReference type="Proteomes" id="UP001066276"/>
    </source>
</evidence>
<gene>
    <name evidence="1" type="ORF">NDU88_002376</name>
</gene>